<organism evidence="1">
    <name type="scientific">hydrothermal vent metagenome</name>
    <dbReference type="NCBI Taxonomy" id="652676"/>
    <lineage>
        <taxon>unclassified sequences</taxon>
        <taxon>metagenomes</taxon>
        <taxon>ecological metagenomes</taxon>
    </lineage>
</organism>
<protein>
    <submittedName>
        <fullName evidence="1">Exported protein</fullName>
    </submittedName>
</protein>
<dbReference type="AlphaFoldDB" id="A0A170QAU4"/>
<name>A0A170QAU4_9ZZZZ</name>
<dbReference type="PANTHER" id="PTHR37953:SF1">
    <property type="entry name" value="UPF0127 PROTEIN MJ1496"/>
    <property type="match status" value="1"/>
</dbReference>
<dbReference type="EMBL" id="FAXA01000390">
    <property type="protein sequence ID" value="CUV03293.1"/>
    <property type="molecule type" value="Genomic_DNA"/>
</dbReference>
<sequence>MVELAADPEKRVKGLSGLPFLEAGTGMLFVFEDPERLRFWMRGMEISLDIVWISSDCRVVDVSEDVPFPDPDTPLDELPRYSPESPAQYVLEINGGEAAELGLVIGDTVEFLGGLAGTYGC</sequence>
<dbReference type="Pfam" id="PF02643">
    <property type="entry name" value="DUF192"/>
    <property type="match status" value="1"/>
</dbReference>
<reference evidence="1" key="1">
    <citation type="submission" date="2015-10" db="EMBL/GenBank/DDBJ databases">
        <authorList>
            <person name="Gilbert D.G."/>
        </authorList>
    </citation>
    <scope>NUCLEOTIDE SEQUENCE</scope>
</reference>
<dbReference type="Gene3D" id="2.60.120.1140">
    <property type="entry name" value="Protein of unknown function DUF192"/>
    <property type="match status" value="1"/>
</dbReference>
<dbReference type="PANTHER" id="PTHR37953">
    <property type="entry name" value="UPF0127 PROTEIN MJ1496"/>
    <property type="match status" value="1"/>
</dbReference>
<accession>A0A170QAU4</accession>
<evidence type="ECO:0000313" key="1">
    <source>
        <dbReference type="EMBL" id="CUV03293.1"/>
    </source>
</evidence>
<dbReference type="InterPro" id="IPR038695">
    <property type="entry name" value="Saro_0823-like_sf"/>
</dbReference>
<proteinExistence type="predicted"/>
<gene>
    <name evidence="1" type="ORF">MGWOODY_Clf1936</name>
</gene>
<dbReference type="InterPro" id="IPR003795">
    <property type="entry name" value="DUF192"/>
</dbReference>